<sequence length="132" mass="14971">MYKTIYDEENKLWKGYDVPALYNPEISIADVVLKAMDINGTKIAQINDDSKIEMTYNEIRIKTIRAVQNLQKRGYKSKQVYTFIVGNTDDLAPLLFATFCNGCSVNGLDPSFKKAELLHMLGLIKPDLVFCV</sequence>
<reference evidence="1" key="1">
    <citation type="submission" date="2022-07" db="EMBL/GenBank/DDBJ databases">
        <authorList>
            <person name="Trinca V."/>
            <person name="Uliana J.V.C."/>
            <person name="Torres T.T."/>
            <person name="Ward R.J."/>
            <person name="Monesi N."/>
        </authorList>
    </citation>
    <scope>NUCLEOTIDE SEQUENCE</scope>
    <source>
        <strain evidence="1">HSMRA1968</strain>
        <tissue evidence="1">Whole embryos</tissue>
    </source>
</reference>
<evidence type="ECO:0008006" key="3">
    <source>
        <dbReference type="Google" id="ProtNLM"/>
    </source>
</evidence>
<keyword evidence="2" id="KW-1185">Reference proteome</keyword>
<dbReference type="InterPro" id="IPR042099">
    <property type="entry name" value="ANL_N_sf"/>
</dbReference>
<accession>A0A9Q0RT95</accession>
<dbReference type="SUPFAM" id="SSF56801">
    <property type="entry name" value="Acetyl-CoA synthetase-like"/>
    <property type="match status" value="1"/>
</dbReference>
<protein>
    <recommendedName>
        <fullName evidence="3">AMP-dependent synthetase/ligase domain-containing protein</fullName>
    </recommendedName>
</protein>
<evidence type="ECO:0000313" key="2">
    <source>
        <dbReference type="Proteomes" id="UP001151699"/>
    </source>
</evidence>
<dbReference type="OrthoDB" id="8022441at2759"/>
<proteinExistence type="predicted"/>
<dbReference type="Proteomes" id="UP001151699">
    <property type="component" value="Unassembled WGS sequence"/>
</dbReference>
<comment type="caution">
    <text evidence="1">The sequence shown here is derived from an EMBL/GenBank/DDBJ whole genome shotgun (WGS) entry which is preliminary data.</text>
</comment>
<organism evidence="1 2">
    <name type="scientific">Pseudolycoriella hygida</name>
    <dbReference type="NCBI Taxonomy" id="35572"/>
    <lineage>
        <taxon>Eukaryota</taxon>
        <taxon>Metazoa</taxon>
        <taxon>Ecdysozoa</taxon>
        <taxon>Arthropoda</taxon>
        <taxon>Hexapoda</taxon>
        <taxon>Insecta</taxon>
        <taxon>Pterygota</taxon>
        <taxon>Neoptera</taxon>
        <taxon>Endopterygota</taxon>
        <taxon>Diptera</taxon>
        <taxon>Nematocera</taxon>
        <taxon>Sciaroidea</taxon>
        <taxon>Sciaridae</taxon>
        <taxon>Pseudolycoriella</taxon>
    </lineage>
</organism>
<evidence type="ECO:0000313" key="1">
    <source>
        <dbReference type="EMBL" id="KAJ6632853.1"/>
    </source>
</evidence>
<dbReference type="AlphaFoldDB" id="A0A9Q0RT95"/>
<dbReference type="Gene3D" id="3.40.50.12780">
    <property type="entry name" value="N-terminal domain of ligase-like"/>
    <property type="match status" value="1"/>
</dbReference>
<feature type="non-terminal residue" evidence="1">
    <location>
        <position position="132"/>
    </location>
</feature>
<gene>
    <name evidence="1" type="ORF">Bhyg_18006</name>
</gene>
<dbReference type="EMBL" id="WJQU01002438">
    <property type="protein sequence ID" value="KAJ6632853.1"/>
    <property type="molecule type" value="Genomic_DNA"/>
</dbReference>
<name>A0A9Q0RT95_9DIPT</name>